<keyword evidence="12" id="KW-1185">Reference proteome</keyword>
<feature type="domain" description="Cytochrome c" evidence="9">
    <location>
        <begin position="246"/>
        <end position="379"/>
    </location>
</feature>
<keyword evidence="8" id="KW-0472">Membrane</keyword>
<evidence type="ECO:0000259" key="9">
    <source>
        <dbReference type="PROSITE" id="PS51007"/>
    </source>
</evidence>
<dbReference type="OrthoDB" id="202054at2157"/>
<dbReference type="InterPro" id="IPR051395">
    <property type="entry name" value="Cytochrome_c_Peroxidase/MauG"/>
</dbReference>
<dbReference type="GO" id="GO:0046872">
    <property type="term" value="F:metal ion binding"/>
    <property type="evidence" value="ECO:0007669"/>
    <property type="project" value="UniProtKB-KW"/>
</dbReference>
<dbReference type="AlphaFoldDB" id="M0K4U1"/>
<evidence type="ECO:0000256" key="6">
    <source>
        <dbReference type="PROSITE-ProRule" id="PRU00433"/>
    </source>
</evidence>
<keyword evidence="10" id="KW-0575">Peroxidase</keyword>
<feature type="domain" description="Cytochrome c" evidence="9">
    <location>
        <begin position="92"/>
        <end position="201"/>
    </location>
</feature>
<evidence type="ECO:0000256" key="2">
    <source>
        <dbReference type="ARBA" id="ARBA00022617"/>
    </source>
</evidence>
<feature type="region of interest" description="Disordered" evidence="7">
    <location>
        <begin position="39"/>
        <end position="85"/>
    </location>
</feature>
<dbReference type="KEGG" id="hsin:KDQ40_03680"/>
<evidence type="ECO:0000256" key="8">
    <source>
        <dbReference type="SAM" id="Phobius"/>
    </source>
</evidence>
<reference evidence="10 12" key="1">
    <citation type="journal article" date="2014" name="PLoS Genet.">
        <title>Phylogenetically driven sequencing of extremely halophilic archaea reveals strategies for static and dynamic osmo-response.</title>
        <authorList>
            <person name="Becker E.A."/>
            <person name="Seitzer P.M."/>
            <person name="Tritt A."/>
            <person name="Larsen D."/>
            <person name="Krusor M."/>
            <person name="Yao A.I."/>
            <person name="Wu D."/>
            <person name="Madern D."/>
            <person name="Eisen J.A."/>
            <person name="Darling A.E."/>
            <person name="Facciotti M.T."/>
        </authorList>
    </citation>
    <scope>NUCLEOTIDE SEQUENCE [LARGE SCALE GENOMIC DNA]</scope>
    <source>
        <strain evidence="10 12">ATCC 33800</strain>
    </source>
</reference>
<dbReference type="PANTHER" id="PTHR30600">
    <property type="entry name" value="CYTOCHROME C PEROXIDASE-RELATED"/>
    <property type="match status" value="1"/>
</dbReference>
<evidence type="ECO:0000256" key="4">
    <source>
        <dbReference type="ARBA" id="ARBA00023002"/>
    </source>
</evidence>
<keyword evidence="5 6" id="KW-0408">Iron</keyword>
<evidence type="ECO:0000256" key="7">
    <source>
        <dbReference type="SAM" id="MobiDB-lite"/>
    </source>
</evidence>
<dbReference type="Pfam" id="PF03150">
    <property type="entry name" value="CCP_MauG"/>
    <property type="match status" value="1"/>
</dbReference>
<dbReference type="EMBL" id="CP073366">
    <property type="protein sequence ID" value="QUJ72863.1"/>
    <property type="molecule type" value="Genomic_DNA"/>
</dbReference>
<dbReference type="Proteomes" id="UP000682967">
    <property type="component" value="Chromosome"/>
</dbReference>
<feature type="compositionally biased region" description="Low complexity" evidence="7">
    <location>
        <begin position="420"/>
        <end position="437"/>
    </location>
</feature>
<keyword evidence="8" id="KW-1133">Transmembrane helix</keyword>
<dbReference type="InterPro" id="IPR004852">
    <property type="entry name" value="Di-haem_cyt_c_peroxidsae"/>
</dbReference>
<evidence type="ECO:0000313" key="10">
    <source>
        <dbReference type="EMBL" id="EMA16226.1"/>
    </source>
</evidence>
<organism evidence="10 12">
    <name type="scientific">Haloarcula marismortui ATCC 33800</name>
    <dbReference type="NCBI Taxonomy" id="662476"/>
    <lineage>
        <taxon>Archaea</taxon>
        <taxon>Methanobacteriati</taxon>
        <taxon>Methanobacteriota</taxon>
        <taxon>Stenosarchaea group</taxon>
        <taxon>Halobacteria</taxon>
        <taxon>Halobacteriales</taxon>
        <taxon>Haloarculaceae</taxon>
        <taxon>Haloarcula</taxon>
    </lineage>
</organism>
<dbReference type="EMBL" id="AOLR01000002">
    <property type="protein sequence ID" value="EMA16226.1"/>
    <property type="molecule type" value="Genomic_DNA"/>
</dbReference>
<evidence type="ECO:0000256" key="1">
    <source>
        <dbReference type="ARBA" id="ARBA00004196"/>
    </source>
</evidence>
<dbReference type="Proteomes" id="UP000011659">
    <property type="component" value="Unassembled WGS sequence"/>
</dbReference>
<feature type="compositionally biased region" description="Low complexity" evidence="7">
    <location>
        <begin position="49"/>
        <end position="66"/>
    </location>
</feature>
<dbReference type="PROSITE" id="PS51007">
    <property type="entry name" value="CYTC"/>
    <property type="match status" value="2"/>
</dbReference>
<dbReference type="GO" id="GO:0020037">
    <property type="term" value="F:heme binding"/>
    <property type="evidence" value="ECO:0007669"/>
    <property type="project" value="InterPro"/>
</dbReference>
<dbReference type="Gene3D" id="1.10.760.10">
    <property type="entry name" value="Cytochrome c-like domain"/>
    <property type="match status" value="2"/>
</dbReference>
<dbReference type="InterPro" id="IPR036909">
    <property type="entry name" value="Cyt_c-like_dom_sf"/>
</dbReference>
<dbReference type="GO" id="GO:0009055">
    <property type="term" value="F:electron transfer activity"/>
    <property type="evidence" value="ECO:0007669"/>
    <property type="project" value="InterPro"/>
</dbReference>
<feature type="region of interest" description="Disordered" evidence="7">
    <location>
        <begin position="378"/>
        <end position="449"/>
    </location>
</feature>
<dbReference type="PATRIC" id="fig|662476.7.peg.118"/>
<keyword evidence="3 6" id="KW-0479">Metal-binding</keyword>
<dbReference type="GO" id="GO:0004130">
    <property type="term" value="F:cytochrome-c peroxidase activity"/>
    <property type="evidence" value="ECO:0007669"/>
    <property type="project" value="TreeGrafter"/>
</dbReference>
<name>M0K4U1_9EURY</name>
<protein>
    <submittedName>
        <fullName evidence="11">Cytochrome C peroxidase</fullName>
    </submittedName>
    <submittedName>
        <fullName evidence="10">Cytochrome c551 peroxidase</fullName>
    </submittedName>
</protein>
<proteinExistence type="predicted"/>
<evidence type="ECO:0000313" key="11">
    <source>
        <dbReference type="EMBL" id="QUJ72863.1"/>
    </source>
</evidence>
<dbReference type="RefSeq" id="WP_004956952.1">
    <property type="nucleotide sequence ID" value="NZ_AOLR01000002.1"/>
</dbReference>
<keyword evidence="2 6" id="KW-0349">Heme</keyword>
<dbReference type="PANTHER" id="PTHR30600:SF7">
    <property type="entry name" value="CYTOCHROME C PEROXIDASE-RELATED"/>
    <property type="match status" value="1"/>
</dbReference>
<gene>
    <name evidence="10" type="ORF">C436_00595</name>
    <name evidence="11" type="ORF">KDQ40_03680</name>
</gene>
<reference evidence="11" key="2">
    <citation type="submission" date="2021-04" db="EMBL/GenBank/DDBJ databases">
        <title>Complete Genome sequence and Methylome Analysis of the Haloarchaeon Haloarcula sinaiiensis.</title>
        <authorList>
            <person name="Fomenkov A."/>
            <person name="DasSarma P."/>
            <person name="DasSarma S."/>
            <person name="Roberts R.J."/>
        </authorList>
    </citation>
    <scope>NUCLEOTIDE SEQUENCE</scope>
    <source>
        <strain evidence="11">ATCC 33800</strain>
    </source>
</reference>
<evidence type="ECO:0000256" key="5">
    <source>
        <dbReference type="ARBA" id="ARBA00023004"/>
    </source>
</evidence>
<evidence type="ECO:0000256" key="3">
    <source>
        <dbReference type="ARBA" id="ARBA00022723"/>
    </source>
</evidence>
<dbReference type="SUPFAM" id="SSF46626">
    <property type="entry name" value="Cytochrome c"/>
    <property type="match status" value="2"/>
</dbReference>
<dbReference type="InterPro" id="IPR009056">
    <property type="entry name" value="Cyt_c-like_dom"/>
</dbReference>
<feature type="transmembrane region" description="Helical" evidence="8">
    <location>
        <begin position="451"/>
        <end position="470"/>
    </location>
</feature>
<dbReference type="GeneID" id="64822026"/>
<sequence>MRYMSRQPLARAVFVVGMSLLLIGGPIVSTVGAVDGGPSGEAVSDTLDETAQQTAQTSNQSSNETSDLPVEPPTSQPLPSYEEVRKPNDTEAKIELGKKLFFDPRLSDTGSISCNTCHNVMEGGDGSRTVGRGVHGQTGPRNSPTVWNAVFMSTQFWDGRADTLEAQAKGPITAGVEMGMPTSEAAMEKIRNNEGYVELYEDVYGGEDPVTLNNTVDAIAAYERTLITPNSSYDRYVRGDEDALTERQLNGMETFKELGCQGCHSGPAFNGPQWQMENGNGYYQKLGVYQGSNPQCDQYIDRYNLYADSGRAGVTGDSSDEHMFKVPTLRNVEHTAPYFHNGQVRTLENATKVMASCQVGQNISDQQAENVTAFMTSLTGQYPEQQMPRIPSRSGGEPMLPEDAGDASAPDTDDAASVGTPAETAAAQQTAEPQQAGVSGGSSDGSSPTSAAAFMMAAALLIALLAVAYAQRKR</sequence>
<comment type="subcellular location">
    <subcellularLocation>
        <location evidence="1">Cell envelope</location>
    </subcellularLocation>
</comment>
<keyword evidence="8" id="KW-0812">Transmembrane</keyword>
<keyword evidence="4" id="KW-0560">Oxidoreductase</keyword>
<evidence type="ECO:0000313" key="12">
    <source>
        <dbReference type="Proteomes" id="UP000011659"/>
    </source>
</evidence>
<accession>M0K4U1</accession>